<gene>
    <name evidence="1" type="ORF">LP422_07835</name>
</gene>
<protein>
    <submittedName>
        <fullName evidence="1">Uncharacterized protein</fullName>
    </submittedName>
</protein>
<sequence>MGGQRISIDSAGIEGLGRQLSSIADYPEEKAAKANNDLVETFGFPSFEGTNAYEGAIGDYELERTRVCKQLRELARPAKDAGSLVRRDRGPRRPAQPRDPLMALYDPGTIEEGDPAMIRAEADELKTVAANIHTVAAMLRTVSTKGVWDSCAGTTFDAEVGATPDDLVAIANRLAGTERIIRPYAERLETSRAALTRIRARYDDNVTTSQDRKATLATMTPEDPQYAGVDREYRAASNARETNKREFTREAEEASADERTVATRLGDVAPELTDPRAYNAFEKSSRTGTSSLVHNPVVDWIPTFRPMSVLGVGDPIGKLGRRVVYGEGSYKDVSASTVVAGLNTVLPTSKKVAAKNTFRGSGRAERLRGIKAADKSTNPIARKRIVANAKVSTRHRVATSKVRLKDKVSDTVAQKSGARLIDDFATDWAAVAGSGRVRKGGVVIKYSVRATNHTITQVDAAKKHKERYDRLTETSAERTARQEQEAAAERRKVADQQRRDAAVDDLTTRPVASPIP</sequence>
<evidence type="ECO:0000313" key="1">
    <source>
        <dbReference type="EMBL" id="UUZ45824.1"/>
    </source>
</evidence>
<dbReference type="Proteomes" id="UP001059663">
    <property type="component" value="Chromosome"/>
</dbReference>
<name>A0AC61U788_9MICO</name>
<dbReference type="EMBL" id="CP087977">
    <property type="protein sequence ID" value="UUZ45824.1"/>
    <property type="molecule type" value="Genomic_DNA"/>
</dbReference>
<accession>A0AC61U788</accession>
<organism evidence="1 2">
    <name type="scientific">Janibacter limosus</name>
    <dbReference type="NCBI Taxonomy" id="53458"/>
    <lineage>
        <taxon>Bacteria</taxon>
        <taxon>Bacillati</taxon>
        <taxon>Actinomycetota</taxon>
        <taxon>Actinomycetes</taxon>
        <taxon>Micrococcales</taxon>
        <taxon>Intrasporangiaceae</taxon>
        <taxon>Janibacter</taxon>
    </lineage>
</organism>
<reference evidence="1" key="1">
    <citation type="submission" date="2021-11" db="EMBL/GenBank/DDBJ databases">
        <title>Study of the species diversity of bacterial strains isolated from a unique natural object - Shulgan-Tash cave (Bashkiria).</title>
        <authorList>
            <person name="Sazanova A.L."/>
            <person name="Chirak E.R."/>
            <person name="Safronova V.I."/>
        </authorList>
    </citation>
    <scope>NUCLEOTIDE SEQUENCE</scope>
    <source>
        <strain evidence="1">P1</strain>
    </source>
</reference>
<evidence type="ECO:0000313" key="2">
    <source>
        <dbReference type="Proteomes" id="UP001059663"/>
    </source>
</evidence>
<proteinExistence type="predicted"/>